<accession>A0A0F9MQ78</accession>
<evidence type="ECO:0000313" key="1">
    <source>
        <dbReference type="EMBL" id="KKM71357.1"/>
    </source>
</evidence>
<sequence length="1270" mass="149270">MSVNYDWKRFWCSIEDEYYINPLGYLINPELEYSVNSHLISNPMELGEHCIIMLGEPGSGKSFELVKLKQELTSTLIEQEDYVHFVDLGSVGNEIHFENRVFNNSIINAWLTGTYNLYIVLDSFDECYLRADVIAGLLLDKIRGYPIERLYLFIACRSGYWPNSLSVQLIELFNTNLIILNLIILRKIDIQNSLDQELVNYTDRSTTDFIEKIESLDGVPFASRPLTLIALINQYKRMGDIRVNKKELYKSYCIYLCSEINPMRRDAGLAISYTPEQKYIVAARFAALSVFSNKPNYWTGEEINEFLSDAIPLSILRQGHERASNQQFDITSDCVLETLACGLFNTLGDTYKWAHWSFMEFLASEYINLKEIPVVQVLNLIKNPIDNKIIPSLRGVVAWLCTSNEDIFNMIINQEPETLVTSDLALFPDDRKEIIVQAILDNFENSSLELRFWEVARFYKNLKHPSLSFQIQSILTNSDISYRTKRFSLKIAEKCRLYTLYTLLIEIVIGNVEHIQTRISACHTLEVFSDEMRIQGRDLEEVEQLIPLALSDELLEDRYDIKGTCLIILWPSLINCNELIEHFPEAPSGYYGSYYRFLQQHFIEKLPANSIIDSLNWLRANSQNFPQYSTKKYILEKILLKTLNYSENVEIMEELGHTLSVLITNDYFIRNQPHDLSFRDFLNENAVVRRRLLKIVVQNLPNDPRHLIQLISNVLTYQNSLMINEQPKLFELVHREDLLNLIEELRIDDNIEYKEKLAYIIFRILPRDSYHYDLAYTLYRNEHVFEQYFSSWFGSISLESDEALRMQREYNRECELEERIRQMPREQRPPFIEPSLEVNIENYLDRIERGELEMWWRLNIKMALQTNSGHYISEYNPNIMTFPGWISSTPGIQERIVNASKRYILEADPHTEDWLEKNIIHRPAYAGYRALRLVYEINPDFINDLVPEVWRKWIPILLVFKFFSNSTENLDNEISIQKELLRLAYSHASEELSNTLSAEINLMNNEENLHELDTLDKIDHLYDDNIAETLQIKILENNINSQIKGHLIYFLIYHRYGPTINYALDLLSNPIPEQENRRLLTLLAAKALFFHLANEQWNSFFLIMQENIEWGRDLISLISNANRFSREILDNIDQENLVELFIWIYGQFPMAEDTPFNGMPRFFSSRDYISQFRENIINTLESRGNFESVSSLQRIFLEIPTIRDTLSFRILRAQEFARIRTWEPPKPYEIFKLFQNPNTRLILSGDQFLNVINESLIRLENKLQGRGGYM</sequence>
<protein>
    <recommendedName>
        <fullName evidence="2">NACHT domain-containing protein</fullName>
    </recommendedName>
</protein>
<dbReference type="AlphaFoldDB" id="A0A0F9MQ78"/>
<proteinExistence type="predicted"/>
<comment type="caution">
    <text evidence="1">The sequence shown here is derived from an EMBL/GenBank/DDBJ whole genome shotgun (WGS) entry which is preliminary data.</text>
</comment>
<name>A0A0F9MQ78_9ZZZZ</name>
<feature type="non-terminal residue" evidence="1">
    <location>
        <position position="1270"/>
    </location>
</feature>
<dbReference type="EMBL" id="LAZR01009653">
    <property type="protein sequence ID" value="KKM71357.1"/>
    <property type="molecule type" value="Genomic_DNA"/>
</dbReference>
<gene>
    <name evidence="1" type="ORF">LCGC14_1431440</name>
</gene>
<organism evidence="1">
    <name type="scientific">marine sediment metagenome</name>
    <dbReference type="NCBI Taxonomy" id="412755"/>
    <lineage>
        <taxon>unclassified sequences</taxon>
        <taxon>metagenomes</taxon>
        <taxon>ecological metagenomes</taxon>
    </lineage>
</organism>
<reference evidence="1" key="1">
    <citation type="journal article" date="2015" name="Nature">
        <title>Complex archaea that bridge the gap between prokaryotes and eukaryotes.</title>
        <authorList>
            <person name="Spang A."/>
            <person name="Saw J.H."/>
            <person name="Jorgensen S.L."/>
            <person name="Zaremba-Niedzwiedzka K."/>
            <person name="Martijn J."/>
            <person name="Lind A.E."/>
            <person name="van Eijk R."/>
            <person name="Schleper C."/>
            <person name="Guy L."/>
            <person name="Ettema T.J."/>
        </authorList>
    </citation>
    <scope>NUCLEOTIDE SEQUENCE</scope>
</reference>
<evidence type="ECO:0008006" key="2">
    <source>
        <dbReference type="Google" id="ProtNLM"/>
    </source>
</evidence>